<evidence type="ECO:0000259" key="2">
    <source>
        <dbReference type="Pfam" id="PF02518"/>
    </source>
</evidence>
<accession>A0A6J6U1S1</accession>
<dbReference type="Gene3D" id="3.30.565.10">
    <property type="entry name" value="Histidine kinase-like ATPase, C-terminal domain"/>
    <property type="match status" value="1"/>
</dbReference>
<dbReference type="InterPro" id="IPR036890">
    <property type="entry name" value="HATPase_C_sf"/>
</dbReference>
<dbReference type="Pfam" id="PF02518">
    <property type="entry name" value="HATPase_c"/>
    <property type="match status" value="1"/>
</dbReference>
<name>A0A6J6U1S1_9ZZZZ</name>
<sequence>MSSAFLIFWLVISTSEILITIYVFHNAAFIGPQLFAPLFPSLFGFIASSYLLAEFDQNRIDIKRLAFARTVLEKTAQQSQDQVIAERSQLILAIQDSVFYQLDALRKQFAAIKGSLRRTEIERLANELEDYSANTIRTLSHDMAKDLSSTTPINRLSFVGSQKIRNFSNSYNPLISFKLSLLVMVLVGGNHVASLSGFPGFLFQIVTTLAIVPILFIGSKITEKYSPRNLYVGFISFLVTIFLSGYVLVITAAAINMSRFQIRNEYPALVFSARNLSAVILASLIVTIINARRKTINELVELNEKLQVDLDWMDNRSRELRKELASILHGPLQGRIAGVAMALRLMAADNESSEEDKNKKLVEIEMLLTSVIEDVQKLFSIEKNQPEASIIIKLIDLRRSWDGLAKVSWFIEPNVFAALPTSSFKLVSEILYEAVSNSVRHGGSTTINISLRIQEDDLSLTVIDNGLGIKKDFSVGAGMRKISESGATYSFIDGLDRGAELTIKMPLNK</sequence>
<feature type="transmembrane region" description="Helical" evidence="1">
    <location>
        <begin position="201"/>
        <end position="218"/>
    </location>
</feature>
<dbReference type="InterPro" id="IPR003594">
    <property type="entry name" value="HATPase_dom"/>
</dbReference>
<feature type="transmembrane region" description="Helical" evidence="1">
    <location>
        <begin position="267"/>
        <end position="289"/>
    </location>
</feature>
<gene>
    <name evidence="3" type="ORF">UFOPK2842_00495</name>
</gene>
<feature type="transmembrane region" description="Helical" evidence="1">
    <location>
        <begin position="171"/>
        <end position="189"/>
    </location>
</feature>
<dbReference type="AlphaFoldDB" id="A0A6J6U1S1"/>
<proteinExistence type="predicted"/>
<organism evidence="3">
    <name type="scientific">freshwater metagenome</name>
    <dbReference type="NCBI Taxonomy" id="449393"/>
    <lineage>
        <taxon>unclassified sequences</taxon>
        <taxon>metagenomes</taxon>
        <taxon>ecological metagenomes</taxon>
    </lineage>
</organism>
<dbReference type="EMBL" id="CAEZZI010000034">
    <property type="protein sequence ID" value="CAB4753255.1"/>
    <property type="molecule type" value="Genomic_DNA"/>
</dbReference>
<protein>
    <submittedName>
        <fullName evidence="3">Unannotated protein</fullName>
    </submittedName>
</protein>
<evidence type="ECO:0000313" key="3">
    <source>
        <dbReference type="EMBL" id="CAB4753255.1"/>
    </source>
</evidence>
<feature type="transmembrane region" description="Helical" evidence="1">
    <location>
        <begin position="230"/>
        <end position="255"/>
    </location>
</feature>
<reference evidence="3" key="1">
    <citation type="submission" date="2020-05" db="EMBL/GenBank/DDBJ databases">
        <authorList>
            <person name="Chiriac C."/>
            <person name="Salcher M."/>
            <person name="Ghai R."/>
            <person name="Kavagutti S V."/>
        </authorList>
    </citation>
    <scope>NUCLEOTIDE SEQUENCE</scope>
</reference>
<feature type="transmembrane region" description="Helical" evidence="1">
    <location>
        <begin position="34"/>
        <end position="53"/>
    </location>
</feature>
<keyword evidence="1" id="KW-0812">Transmembrane</keyword>
<evidence type="ECO:0000256" key="1">
    <source>
        <dbReference type="SAM" id="Phobius"/>
    </source>
</evidence>
<keyword evidence="1" id="KW-1133">Transmembrane helix</keyword>
<feature type="domain" description="Histidine kinase/HSP90-like ATPase" evidence="2">
    <location>
        <begin position="427"/>
        <end position="488"/>
    </location>
</feature>
<feature type="transmembrane region" description="Helical" evidence="1">
    <location>
        <begin position="7"/>
        <end position="28"/>
    </location>
</feature>
<dbReference type="SUPFAM" id="SSF55874">
    <property type="entry name" value="ATPase domain of HSP90 chaperone/DNA topoisomerase II/histidine kinase"/>
    <property type="match status" value="1"/>
</dbReference>
<dbReference type="CDD" id="cd16917">
    <property type="entry name" value="HATPase_UhpB-NarQ-NarX-like"/>
    <property type="match status" value="1"/>
</dbReference>
<keyword evidence="1" id="KW-0472">Membrane</keyword>